<gene>
    <name evidence="2" type="ORF">GALMADRAFT_74705</name>
</gene>
<sequence>MKARYDVQGIIFTTVPHRPSGFPADPDGYTEWIVLSPTKHKVLEAPGYPQRVPKPAGPPAYAIRSAPNMGTGLFATKDIKCGELILAERPLLVSPRNIVQRLPCLANLPADCDVSTATAVVSLEFERQLEMSMARMSPENRAAYKSLLVHPKEGCGPLLGVIQTNSYGVDELFDGPELLPSSENVYAVVTKIGSRINHSCRPNILHKFSLASFSLQFYAEVDIKKGDQFFYSYCAENQSVADRQNQLSGYGFVCTCPACANATPESDKLREEYAQQAKQYCQTIARWNSSTLKRSESAIDPILKFREALIKEGLNASGNYRDLTTRIVQFYSKRGLTEKANAYREEVESYRNGFGAS</sequence>
<keyword evidence="3" id="KW-1185">Reference proteome</keyword>
<dbReference type="HOGENOM" id="CLU_028281_2_0_1"/>
<dbReference type="PROSITE" id="PS50280">
    <property type="entry name" value="SET"/>
    <property type="match status" value="1"/>
</dbReference>
<protein>
    <recommendedName>
        <fullName evidence="1">SET domain-containing protein</fullName>
    </recommendedName>
</protein>
<evidence type="ECO:0000259" key="1">
    <source>
        <dbReference type="PROSITE" id="PS50280"/>
    </source>
</evidence>
<dbReference type="InterPro" id="IPR046341">
    <property type="entry name" value="SET_dom_sf"/>
</dbReference>
<dbReference type="SMART" id="SM00317">
    <property type="entry name" value="SET"/>
    <property type="match status" value="1"/>
</dbReference>
<dbReference type="PANTHER" id="PTHR47332:SF6">
    <property type="entry name" value="SET DOMAIN-CONTAINING PROTEIN"/>
    <property type="match status" value="1"/>
</dbReference>
<accession>A0A067SVH4</accession>
<dbReference type="CDD" id="cd20071">
    <property type="entry name" value="SET_SMYD"/>
    <property type="match status" value="1"/>
</dbReference>
<dbReference type="PANTHER" id="PTHR47332">
    <property type="entry name" value="SET DOMAIN-CONTAINING PROTEIN 5"/>
    <property type="match status" value="1"/>
</dbReference>
<dbReference type="EMBL" id="KL142391">
    <property type="protein sequence ID" value="KDR71704.1"/>
    <property type="molecule type" value="Genomic_DNA"/>
</dbReference>
<dbReference type="Proteomes" id="UP000027222">
    <property type="component" value="Unassembled WGS sequence"/>
</dbReference>
<dbReference type="AlphaFoldDB" id="A0A067SVH4"/>
<organism evidence="2 3">
    <name type="scientific">Galerina marginata (strain CBS 339.88)</name>
    <dbReference type="NCBI Taxonomy" id="685588"/>
    <lineage>
        <taxon>Eukaryota</taxon>
        <taxon>Fungi</taxon>
        <taxon>Dikarya</taxon>
        <taxon>Basidiomycota</taxon>
        <taxon>Agaricomycotina</taxon>
        <taxon>Agaricomycetes</taxon>
        <taxon>Agaricomycetidae</taxon>
        <taxon>Agaricales</taxon>
        <taxon>Agaricineae</taxon>
        <taxon>Strophariaceae</taxon>
        <taxon>Galerina</taxon>
    </lineage>
</organism>
<dbReference type="Pfam" id="PF00856">
    <property type="entry name" value="SET"/>
    <property type="match status" value="1"/>
</dbReference>
<feature type="domain" description="SET" evidence="1">
    <location>
        <begin position="58"/>
        <end position="234"/>
    </location>
</feature>
<proteinExistence type="predicted"/>
<dbReference type="Gene3D" id="2.170.270.10">
    <property type="entry name" value="SET domain"/>
    <property type="match status" value="1"/>
</dbReference>
<dbReference type="STRING" id="685588.A0A067SVH4"/>
<dbReference type="InterPro" id="IPR053185">
    <property type="entry name" value="SET_domain_protein"/>
</dbReference>
<dbReference type="SUPFAM" id="SSF82199">
    <property type="entry name" value="SET domain"/>
    <property type="match status" value="1"/>
</dbReference>
<dbReference type="OrthoDB" id="5945798at2759"/>
<evidence type="ECO:0000313" key="2">
    <source>
        <dbReference type="EMBL" id="KDR71704.1"/>
    </source>
</evidence>
<evidence type="ECO:0000313" key="3">
    <source>
        <dbReference type="Proteomes" id="UP000027222"/>
    </source>
</evidence>
<reference evidence="3" key="1">
    <citation type="journal article" date="2014" name="Proc. Natl. Acad. Sci. U.S.A.">
        <title>Extensive sampling of basidiomycete genomes demonstrates inadequacy of the white-rot/brown-rot paradigm for wood decay fungi.</title>
        <authorList>
            <person name="Riley R."/>
            <person name="Salamov A.A."/>
            <person name="Brown D.W."/>
            <person name="Nagy L.G."/>
            <person name="Floudas D."/>
            <person name="Held B.W."/>
            <person name="Levasseur A."/>
            <person name="Lombard V."/>
            <person name="Morin E."/>
            <person name="Otillar R."/>
            <person name="Lindquist E.A."/>
            <person name="Sun H."/>
            <person name="LaButti K.M."/>
            <person name="Schmutz J."/>
            <person name="Jabbour D."/>
            <person name="Luo H."/>
            <person name="Baker S.E."/>
            <person name="Pisabarro A.G."/>
            <person name="Walton J.D."/>
            <person name="Blanchette R.A."/>
            <person name="Henrissat B."/>
            <person name="Martin F."/>
            <person name="Cullen D."/>
            <person name="Hibbett D.S."/>
            <person name="Grigoriev I.V."/>
        </authorList>
    </citation>
    <scope>NUCLEOTIDE SEQUENCE [LARGE SCALE GENOMIC DNA]</scope>
    <source>
        <strain evidence="3">CBS 339.88</strain>
    </source>
</reference>
<dbReference type="InterPro" id="IPR001214">
    <property type="entry name" value="SET_dom"/>
</dbReference>
<name>A0A067SVH4_GALM3</name>